<evidence type="ECO:0000256" key="5">
    <source>
        <dbReference type="SAM" id="SignalP"/>
    </source>
</evidence>
<dbReference type="PANTHER" id="PTHR42852:SF6">
    <property type="entry name" value="THIOL:DISULFIDE INTERCHANGE PROTEIN DSBE"/>
    <property type="match status" value="1"/>
</dbReference>
<evidence type="ECO:0000256" key="3">
    <source>
        <dbReference type="ARBA" id="ARBA00023157"/>
    </source>
</evidence>
<dbReference type="InterPro" id="IPR013766">
    <property type="entry name" value="Thioredoxin_domain"/>
</dbReference>
<dbReference type="GO" id="GO:0016491">
    <property type="term" value="F:oxidoreductase activity"/>
    <property type="evidence" value="ECO:0007669"/>
    <property type="project" value="InterPro"/>
</dbReference>
<keyword evidence="3" id="KW-1015">Disulfide bond</keyword>
<dbReference type="Pfam" id="PF08534">
    <property type="entry name" value="Redoxin"/>
    <property type="match status" value="1"/>
</dbReference>
<dbReference type="PANTHER" id="PTHR42852">
    <property type="entry name" value="THIOL:DISULFIDE INTERCHANGE PROTEIN DSBE"/>
    <property type="match status" value="1"/>
</dbReference>
<dbReference type="GO" id="GO:0030313">
    <property type="term" value="C:cell envelope"/>
    <property type="evidence" value="ECO:0007669"/>
    <property type="project" value="UniProtKB-SubCell"/>
</dbReference>
<dbReference type="GO" id="GO:0016853">
    <property type="term" value="F:isomerase activity"/>
    <property type="evidence" value="ECO:0007669"/>
    <property type="project" value="UniProtKB-KW"/>
</dbReference>
<dbReference type="GO" id="GO:0017004">
    <property type="term" value="P:cytochrome complex assembly"/>
    <property type="evidence" value="ECO:0007669"/>
    <property type="project" value="UniProtKB-KW"/>
</dbReference>
<evidence type="ECO:0000259" key="6">
    <source>
        <dbReference type="PROSITE" id="PS51352"/>
    </source>
</evidence>
<organism evidence="7 8">
    <name type="scientific">Chryseobacterium oleae</name>
    <dbReference type="NCBI Taxonomy" id="491207"/>
    <lineage>
        <taxon>Bacteria</taxon>
        <taxon>Pseudomonadati</taxon>
        <taxon>Bacteroidota</taxon>
        <taxon>Flavobacteriia</taxon>
        <taxon>Flavobacteriales</taxon>
        <taxon>Weeksellaceae</taxon>
        <taxon>Chryseobacterium group</taxon>
        <taxon>Chryseobacterium</taxon>
    </lineage>
</organism>
<keyword evidence="7" id="KW-0413">Isomerase</keyword>
<protein>
    <submittedName>
        <fullName evidence="7">Thiol-disulfide isomerase or thioredoxin</fullName>
    </submittedName>
</protein>
<sequence>MIQSLDMKRISQILLFLLSSSAFSQQQFTIELTAPSFEKDSLLLVPPPTSRNIISVYSLNLNADNKNVKSIGNSKGALIKIQPQDNTIGGTVPCPMPMIMMGQKEDKKGFRQSNMFFIEKGNLNIQVADKNLALILPPDAVINNDYKKLKEYLQQADEKLKPFEQNNPADLENKEKLLKAYIKKNPESYPAFWEIIDAFSKYGFHKNYLADLPLFSKKIKASSCFKDFEKILILENSTDVGGNFPDIDFSPESKITKATFSDYKLTLIDYWSTSCKPCIQELPKLVKLYEKYKDKGVNFISVADDKTQQRMDLANTIFKENKVTWQSYFDTTKEFTKKLNAGGYPLFIVIDRNGKIVSKELGGQETLETVIEKHLK</sequence>
<dbReference type="OrthoDB" id="710833at2"/>
<dbReference type="CDD" id="cd02966">
    <property type="entry name" value="TlpA_like_family"/>
    <property type="match status" value="1"/>
</dbReference>
<gene>
    <name evidence="7" type="ORF">SAMN05421594_1245</name>
</gene>
<evidence type="ECO:0000313" key="8">
    <source>
        <dbReference type="Proteomes" id="UP000198769"/>
    </source>
</evidence>
<dbReference type="EMBL" id="FOVD01000001">
    <property type="protein sequence ID" value="SFN13352.1"/>
    <property type="molecule type" value="Genomic_DNA"/>
</dbReference>
<accession>A0A1I4WJD4</accession>
<evidence type="ECO:0000256" key="1">
    <source>
        <dbReference type="ARBA" id="ARBA00004196"/>
    </source>
</evidence>
<comment type="subcellular location">
    <subcellularLocation>
        <location evidence="1">Cell envelope</location>
    </subcellularLocation>
</comment>
<dbReference type="PROSITE" id="PS51352">
    <property type="entry name" value="THIOREDOXIN_2"/>
    <property type="match status" value="1"/>
</dbReference>
<dbReference type="InterPro" id="IPR036249">
    <property type="entry name" value="Thioredoxin-like_sf"/>
</dbReference>
<evidence type="ECO:0000256" key="4">
    <source>
        <dbReference type="ARBA" id="ARBA00023284"/>
    </source>
</evidence>
<name>A0A1I4WJD4_CHROL</name>
<dbReference type="SUPFAM" id="SSF52833">
    <property type="entry name" value="Thioredoxin-like"/>
    <property type="match status" value="1"/>
</dbReference>
<keyword evidence="2" id="KW-0201">Cytochrome c-type biogenesis</keyword>
<proteinExistence type="predicted"/>
<reference evidence="8" key="1">
    <citation type="submission" date="2016-10" db="EMBL/GenBank/DDBJ databases">
        <authorList>
            <person name="Varghese N."/>
            <person name="Submissions S."/>
        </authorList>
    </citation>
    <scope>NUCLEOTIDE SEQUENCE [LARGE SCALE GENOMIC DNA]</scope>
    <source>
        <strain evidence="8">DSM 25575</strain>
    </source>
</reference>
<evidence type="ECO:0000313" key="7">
    <source>
        <dbReference type="EMBL" id="SFN13352.1"/>
    </source>
</evidence>
<keyword evidence="4" id="KW-0676">Redox-active center</keyword>
<keyword evidence="8" id="KW-1185">Reference proteome</keyword>
<dbReference type="InterPro" id="IPR013740">
    <property type="entry name" value="Redoxin"/>
</dbReference>
<evidence type="ECO:0000256" key="2">
    <source>
        <dbReference type="ARBA" id="ARBA00022748"/>
    </source>
</evidence>
<dbReference type="Gene3D" id="3.40.30.10">
    <property type="entry name" value="Glutaredoxin"/>
    <property type="match status" value="1"/>
</dbReference>
<feature type="domain" description="Thioredoxin" evidence="6">
    <location>
        <begin position="238"/>
        <end position="376"/>
    </location>
</feature>
<dbReference type="AlphaFoldDB" id="A0A1I4WJD4"/>
<dbReference type="Proteomes" id="UP000198769">
    <property type="component" value="Unassembled WGS sequence"/>
</dbReference>
<feature type="signal peptide" evidence="5">
    <location>
        <begin position="1"/>
        <end position="24"/>
    </location>
</feature>
<keyword evidence="5" id="KW-0732">Signal</keyword>
<dbReference type="InterPro" id="IPR050553">
    <property type="entry name" value="Thioredoxin_ResA/DsbE_sf"/>
</dbReference>
<feature type="chain" id="PRO_5011756667" evidence="5">
    <location>
        <begin position="25"/>
        <end position="376"/>
    </location>
</feature>